<dbReference type="STRING" id="166423.A0A0M9A8Y1"/>
<accession>A0A0M9A8Y1</accession>
<dbReference type="PANTHER" id="PTHR46060">
    <property type="entry name" value="MARINER MOS1 TRANSPOSASE-LIKE PROTEIN"/>
    <property type="match status" value="1"/>
</dbReference>
<protein>
    <recommendedName>
        <fullName evidence="3">Mos1 transposase HTH domain-containing protein</fullName>
    </recommendedName>
</protein>
<dbReference type="EMBL" id="KQ435711">
    <property type="protein sequence ID" value="KOX79637.1"/>
    <property type="molecule type" value="Genomic_DNA"/>
</dbReference>
<feature type="non-terminal residue" evidence="1">
    <location>
        <position position="1"/>
    </location>
</feature>
<name>A0A0M9A8Y1_9HYME</name>
<evidence type="ECO:0000313" key="1">
    <source>
        <dbReference type="EMBL" id="KOX79637.1"/>
    </source>
</evidence>
<keyword evidence="2" id="KW-1185">Reference proteome</keyword>
<dbReference type="Proteomes" id="UP000053105">
    <property type="component" value="Unassembled WGS sequence"/>
</dbReference>
<dbReference type="Gene3D" id="1.10.10.1450">
    <property type="match status" value="1"/>
</dbReference>
<proteinExistence type="predicted"/>
<dbReference type="InterPro" id="IPR052709">
    <property type="entry name" value="Transposase-MT_Hybrid"/>
</dbReference>
<evidence type="ECO:0000313" key="2">
    <source>
        <dbReference type="Proteomes" id="UP000053105"/>
    </source>
</evidence>
<organism evidence="1 2">
    <name type="scientific">Melipona quadrifasciata</name>
    <dbReference type="NCBI Taxonomy" id="166423"/>
    <lineage>
        <taxon>Eukaryota</taxon>
        <taxon>Metazoa</taxon>
        <taxon>Ecdysozoa</taxon>
        <taxon>Arthropoda</taxon>
        <taxon>Hexapoda</taxon>
        <taxon>Insecta</taxon>
        <taxon>Pterygota</taxon>
        <taxon>Neoptera</taxon>
        <taxon>Endopterygota</taxon>
        <taxon>Hymenoptera</taxon>
        <taxon>Apocrita</taxon>
        <taxon>Aculeata</taxon>
        <taxon>Apoidea</taxon>
        <taxon>Anthophila</taxon>
        <taxon>Apidae</taxon>
        <taxon>Melipona</taxon>
    </lineage>
</organism>
<dbReference type="AlphaFoldDB" id="A0A0M9A8Y1"/>
<evidence type="ECO:0008006" key="3">
    <source>
        <dbReference type="Google" id="ProtNLM"/>
    </source>
</evidence>
<dbReference type="PANTHER" id="PTHR46060:SF1">
    <property type="entry name" value="MARINER MOS1 TRANSPOSASE-LIKE PROTEIN"/>
    <property type="match status" value="1"/>
</dbReference>
<gene>
    <name evidence="1" type="ORF">WN51_02903</name>
</gene>
<reference evidence="1 2" key="1">
    <citation type="submission" date="2015-07" db="EMBL/GenBank/DDBJ databases">
        <title>The genome of Melipona quadrifasciata.</title>
        <authorList>
            <person name="Pan H."/>
            <person name="Kapheim K."/>
        </authorList>
    </citation>
    <scope>NUCLEOTIDE SEQUENCE [LARGE SCALE GENOMIC DNA]</scope>
    <source>
        <strain evidence="1">0111107301</strain>
        <tissue evidence="1">Whole body</tissue>
    </source>
</reference>
<dbReference type="OrthoDB" id="10033972at2759"/>
<sequence length="142" mass="16677">IDKKEFRALIKHCFFDGEEAKQWLDKRYGDFAPGKSTIIDWYAEFKRGRTNTDDAERSGRPKSKHSEQTRVLLKNHFPQCCIEACRFNNLSLIPVDDLLIPLCPLAKYICNQYFIECSIDDNTIITSVSANFLCFWELRFRK</sequence>